<feature type="region of interest" description="Disordered" evidence="1">
    <location>
        <begin position="1"/>
        <end position="22"/>
    </location>
</feature>
<dbReference type="EMBL" id="GGEC01080670">
    <property type="protein sequence ID" value="MBX61154.1"/>
    <property type="molecule type" value="Transcribed_RNA"/>
</dbReference>
<name>A0A2P2Q2E0_RHIMU</name>
<dbReference type="AlphaFoldDB" id="A0A2P2Q2E0"/>
<feature type="compositionally biased region" description="Basic and acidic residues" evidence="1">
    <location>
        <begin position="1"/>
        <end position="19"/>
    </location>
</feature>
<evidence type="ECO:0000313" key="2">
    <source>
        <dbReference type="EMBL" id="MBX61154.1"/>
    </source>
</evidence>
<evidence type="ECO:0000256" key="1">
    <source>
        <dbReference type="SAM" id="MobiDB-lite"/>
    </source>
</evidence>
<organism evidence="2">
    <name type="scientific">Rhizophora mucronata</name>
    <name type="common">Asiatic mangrove</name>
    <dbReference type="NCBI Taxonomy" id="61149"/>
    <lineage>
        <taxon>Eukaryota</taxon>
        <taxon>Viridiplantae</taxon>
        <taxon>Streptophyta</taxon>
        <taxon>Embryophyta</taxon>
        <taxon>Tracheophyta</taxon>
        <taxon>Spermatophyta</taxon>
        <taxon>Magnoliopsida</taxon>
        <taxon>eudicotyledons</taxon>
        <taxon>Gunneridae</taxon>
        <taxon>Pentapetalae</taxon>
        <taxon>rosids</taxon>
        <taxon>fabids</taxon>
        <taxon>Malpighiales</taxon>
        <taxon>Rhizophoraceae</taxon>
        <taxon>Rhizophora</taxon>
    </lineage>
</organism>
<sequence>MIPGDKLSELNERRREKEGKRRRTSICVSSKIQIQYCKFDTKACP</sequence>
<reference evidence="2" key="1">
    <citation type="submission" date="2018-02" db="EMBL/GenBank/DDBJ databases">
        <title>Rhizophora mucronata_Transcriptome.</title>
        <authorList>
            <person name="Meera S.P."/>
            <person name="Sreeshan A."/>
            <person name="Augustine A."/>
        </authorList>
    </citation>
    <scope>NUCLEOTIDE SEQUENCE</scope>
    <source>
        <tissue evidence="2">Leaf</tissue>
    </source>
</reference>
<accession>A0A2P2Q2E0</accession>
<proteinExistence type="predicted"/>
<protein>
    <submittedName>
        <fullName evidence="2">Uncharacterized protein</fullName>
    </submittedName>
</protein>